<keyword evidence="8" id="KW-1185">Reference proteome</keyword>
<evidence type="ECO:0000313" key="5">
    <source>
        <dbReference type="EMBL" id="KAA0149243.1"/>
    </source>
</evidence>
<evidence type="ECO:0000313" key="7">
    <source>
        <dbReference type="Proteomes" id="UP000322899"/>
    </source>
</evidence>
<evidence type="ECO:0000313" key="6">
    <source>
        <dbReference type="EMBL" id="KAA0172956.1"/>
    </source>
</evidence>
<feature type="compositionally biased region" description="Low complexity" evidence="4">
    <location>
        <begin position="36"/>
        <end position="56"/>
    </location>
</feature>
<feature type="region of interest" description="Disordered" evidence="4">
    <location>
        <begin position="1"/>
        <end position="71"/>
    </location>
</feature>
<dbReference type="GO" id="GO:0000398">
    <property type="term" value="P:mRNA splicing, via spliceosome"/>
    <property type="evidence" value="ECO:0007669"/>
    <property type="project" value="TreeGrafter"/>
</dbReference>
<comment type="subcellular location">
    <subcellularLocation>
        <location evidence="1">Nucleus</location>
    </subcellularLocation>
</comment>
<keyword evidence="3" id="KW-0539">Nucleus</keyword>
<dbReference type="InterPro" id="IPR010756">
    <property type="entry name" value="Tls1-like"/>
</dbReference>
<sequence>MSDAAPAASLGGFVRRKRKAANKNVRKRVRDDDVEAAPAAQAEGGADSSHDAAGAEEAAEHRTAGAEPVSALALLRKRAGKRARRGLEVDESGSGALIGRHGKALVGAPAGDEELAVGGAGRAAGIGTMTTADGKAPPAGAGSGAAEFTQGVDGLGVGGSSSGQEQGGVEAALRLKQRQYVEEQLRARGLAAPDSATPGHGGSAAADVALTVEEEELAGKAPLPSRAGDSLYALPDDVQRAFARGKAEGVTKPVSDKDARRLGIDGATLKAAQERWAAARRGDLDAAAAEEDPTQGGMIAWSTGLAEVALPVEVKLANVRATEEAKRAFLERAAARAREREHQPADGVGIGDVAAGSFNASFSTHRRAAASQSRIKSKRMFAYGIKDQLDRAKAVGDEDAVARLTAELRSATEELERVQAEGAMRLTADVATAQTHERNKLLPENADDVRHHPAAGRGHGHLRTRATDDELARRYRRSIIRRF</sequence>
<dbReference type="AlphaFoldDB" id="A0A5A8C856"/>
<dbReference type="Pfam" id="PF07052">
    <property type="entry name" value="Hep_59"/>
    <property type="match status" value="1"/>
</dbReference>
<evidence type="ECO:0000256" key="3">
    <source>
        <dbReference type="ARBA" id="ARBA00023242"/>
    </source>
</evidence>
<proteinExistence type="inferred from homology"/>
<dbReference type="EMBL" id="VLTO01000040">
    <property type="protein sequence ID" value="KAA0172956.1"/>
    <property type="molecule type" value="Genomic_DNA"/>
</dbReference>
<feature type="compositionally biased region" description="Basic residues" evidence="4">
    <location>
        <begin position="14"/>
        <end position="28"/>
    </location>
</feature>
<evidence type="ECO:0000256" key="1">
    <source>
        <dbReference type="ARBA" id="ARBA00004123"/>
    </source>
</evidence>
<comment type="caution">
    <text evidence="5">The sequence shown here is derived from an EMBL/GenBank/DDBJ whole genome shotgun (WGS) entry which is preliminary data.</text>
</comment>
<dbReference type="PANTHER" id="PTHR13486">
    <property type="entry name" value="TELOMERE LENGTH AND SILENCING PROTEIN 1 TLS1 FAMILY MEMBER"/>
    <property type="match status" value="1"/>
</dbReference>
<evidence type="ECO:0000256" key="2">
    <source>
        <dbReference type="ARBA" id="ARBA00007643"/>
    </source>
</evidence>
<comment type="similarity">
    <text evidence="2">Belongs to the TLS1 family.</text>
</comment>
<gene>
    <name evidence="6" type="ORF">FNF27_05593</name>
    <name evidence="5" type="ORF">FNF29_06130</name>
</gene>
<organism evidence="5 8">
    <name type="scientific">Cafeteria roenbergensis</name>
    <name type="common">Marine flagellate</name>
    <dbReference type="NCBI Taxonomy" id="33653"/>
    <lineage>
        <taxon>Eukaryota</taxon>
        <taxon>Sar</taxon>
        <taxon>Stramenopiles</taxon>
        <taxon>Bigyra</taxon>
        <taxon>Opalozoa</taxon>
        <taxon>Bicosoecida</taxon>
        <taxon>Cafeteriaceae</taxon>
        <taxon>Cafeteria</taxon>
    </lineage>
</organism>
<dbReference type="Proteomes" id="UP000322899">
    <property type="component" value="Unassembled WGS sequence"/>
</dbReference>
<evidence type="ECO:0000313" key="8">
    <source>
        <dbReference type="Proteomes" id="UP000323011"/>
    </source>
</evidence>
<dbReference type="GO" id="GO:0005681">
    <property type="term" value="C:spliceosomal complex"/>
    <property type="evidence" value="ECO:0007669"/>
    <property type="project" value="TreeGrafter"/>
</dbReference>
<dbReference type="Proteomes" id="UP000323011">
    <property type="component" value="Unassembled WGS sequence"/>
</dbReference>
<dbReference type="PANTHER" id="PTHR13486:SF2">
    <property type="entry name" value="SPLICING FACTOR C9ORF78"/>
    <property type="match status" value="1"/>
</dbReference>
<accession>A0A5A8C856</accession>
<dbReference type="EMBL" id="VLTN01000045">
    <property type="protein sequence ID" value="KAA0149243.1"/>
    <property type="molecule type" value="Genomic_DNA"/>
</dbReference>
<dbReference type="OrthoDB" id="5627at2759"/>
<reference evidence="7 8" key="1">
    <citation type="submission" date="2019-07" db="EMBL/GenBank/DDBJ databases">
        <title>Genomes of Cafeteria roenbergensis.</title>
        <authorList>
            <person name="Fischer M.G."/>
            <person name="Hackl T."/>
            <person name="Roman M."/>
        </authorList>
    </citation>
    <scope>NUCLEOTIDE SEQUENCE [LARGE SCALE GENOMIC DNA]</scope>
    <source>
        <strain evidence="5 8">BVI</strain>
        <strain evidence="6 7">E4-10P</strain>
    </source>
</reference>
<name>A0A5A8C856_CAFRO</name>
<protein>
    <submittedName>
        <fullName evidence="5">Uncharacterized protein</fullName>
    </submittedName>
</protein>
<evidence type="ECO:0000256" key="4">
    <source>
        <dbReference type="SAM" id="MobiDB-lite"/>
    </source>
</evidence>